<evidence type="ECO:0000313" key="2">
    <source>
        <dbReference type="Proteomes" id="UP000031443"/>
    </source>
</evidence>
<name>M7AQM6_CHEMY</name>
<dbReference type="EMBL" id="KB594214">
    <property type="protein sequence ID" value="EMP25125.1"/>
    <property type="molecule type" value="Genomic_DNA"/>
</dbReference>
<evidence type="ECO:0000313" key="1">
    <source>
        <dbReference type="EMBL" id="EMP25125.1"/>
    </source>
</evidence>
<organism evidence="1 2">
    <name type="scientific">Chelonia mydas</name>
    <name type="common">Green sea-turtle</name>
    <name type="synonym">Chelonia agassizi</name>
    <dbReference type="NCBI Taxonomy" id="8469"/>
    <lineage>
        <taxon>Eukaryota</taxon>
        <taxon>Metazoa</taxon>
        <taxon>Chordata</taxon>
        <taxon>Craniata</taxon>
        <taxon>Vertebrata</taxon>
        <taxon>Euteleostomi</taxon>
        <taxon>Archelosauria</taxon>
        <taxon>Testudinata</taxon>
        <taxon>Testudines</taxon>
        <taxon>Cryptodira</taxon>
        <taxon>Durocryptodira</taxon>
        <taxon>Americhelydia</taxon>
        <taxon>Chelonioidea</taxon>
        <taxon>Cheloniidae</taxon>
        <taxon>Chelonia</taxon>
    </lineage>
</organism>
<gene>
    <name evidence="1" type="ORF">UY3_17806</name>
</gene>
<dbReference type="Proteomes" id="UP000031443">
    <property type="component" value="Unassembled WGS sequence"/>
</dbReference>
<accession>M7AQM6</accession>
<dbReference type="AlphaFoldDB" id="M7AQM6"/>
<reference evidence="2" key="1">
    <citation type="journal article" date="2013" name="Nat. Genet.">
        <title>The draft genomes of soft-shell turtle and green sea turtle yield insights into the development and evolution of the turtle-specific body plan.</title>
        <authorList>
            <person name="Wang Z."/>
            <person name="Pascual-Anaya J."/>
            <person name="Zadissa A."/>
            <person name="Li W."/>
            <person name="Niimura Y."/>
            <person name="Huang Z."/>
            <person name="Li C."/>
            <person name="White S."/>
            <person name="Xiong Z."/>
            <person name="Fang D."/>
            <person name="Wang B."/>
            <person name="Ming Y."/>
            <person name="Chen Y."/>
            <person name="Zheng Y."/>
            <person name="Kuraku S."/>
            <person name="Pignatelli M."/>
            <person name="Herrero J."/>
            <person name="Beal K."/>
            <person name="Nozawa M."/>
            <person name="Li Q."/>
            <person name="Wang J."/>
            <person name="Zhang H."/>
            <person name="Yu L."/>
            <person name="Shigenobu S."/>
            <person name="Wang J."/>
            <person name="Liu J."/>
            <person name="Flicek P."/>
            <person name="Searle S."/>
            <person name="Wang J."/>
            <person name="Kuratani S."/>
            <person name="Yin Y."/>
            <person name="Aken B."/>
            <person name="Zhang G."/>
            <person name="Irie N."/>
        </authorList>
    </citation>
    <scope>NUCLEOTIDE SEQUENCE [LARGE SCALE GENOMIC DNA]</scope>
</reference>
<protein>
    <submittedName>
        <fullName evidence="1">Uncharacterized protein</fullName>
    </submittedName>
</protein>
<sequence length="144" mass="16045">MLPDHDPGEGTSGSANHSWQWLRFTAPGQWGLQEELNDQTWLLLPAVPIGLKRRTVATGSCDLPNLRTRQRKHSSGAGPKADWLAEDITLYGRELCTFKTPVGSERHACLCPRVDSGEPETLRESVVRDMHVSAQYLTVENLKP</sequence>
<proteinExistence type="predicted"/>
<keyword evidence="2" id="KW-1185">Reference proteome</keyword>